<keyword evidence="5" id="KW-1185">Reference proteome</keyword>
<sequence length="189" mass="21931">MILTRILWPQLSLTGGLLKTLYNTPCMLLVSCKRTVAEQLGIPEPPKGPKRPFWSFMMSHKQDIQTRFPKLSYPGSLFLNLKYRDFMFAASTKWNTLPDKEKNMYHKQAKVLEDQYQSELSKWEKNMRLIGREDLIHNHQQWVQLKASTTPNNGSTEVQVKPTAPKPAKAAVSSDTNKRFRRIVIIKRT</sequence>
<feature type="compositionally biased region" description="Polar residues" evidence="2">
    <location>
        <begin position="149"/>
        <end position="158"/>
    </location>
</feature>
<dbReference type="SMART" id="SM00398">
    <property type="entry name" value="HMG"/>
    <property type="match status" value="1"/>
</dbReference>
<dbReference type="InterPro" id="IPR009071">
    <property type="entry name" value="HMG_box_dom"/>
</dbReference>
<dbReference type="Pfam" id="PF09011">
    <property type="entry name" value="HMG_box_2"/>
    <property type="match status" value="1"/>
</dbReference>
<comment type="caution">
    <text evidence="4">The sequence shown here is derived from an EMBL/GenBank/DDBJ whole genome shotgun (WGS) entry which is preliminary data.</text>
</comment>
<accession>A0A8J5NAS7</accession>
<dbReference type="SUPFAM" id="SSF47095">
    <property type="entry name" value="HMG-box"/>
    <property type="match status" value="1"/>
</dbReference>
<dbReference type="Proteomes" id="UP000747542">
    <property type="component" value="Unassembled WGS sequence"/>
</dbReference>
<feature type="DNA-binding region" description="HMG box" evidence="1">
    <location>
        <begin position="46"/>
        <end position="124"/>
    </location>
</feature>
<name>A0A8J5NAS7_HOMAM</name>
<protein>
    <submittedName>
        <fullName evidence="4">Putative HMG-box domain-containing protein 1</fullName>
    </submittedName>
</protein>
<dbReference type="GO" id="GO:0003677">
    <property type="term" value="F:DNA binding"/>
    <property type="evidence" value="ECO:0007669"/>
    <property type="project" value="UniProtKB-UniRule"/>
</dbReference>
<dbReference type="Gene3D" id="1.10.30.10">
    <property type="entry name" value="High mobility group box domain"/>
    <property type="match status" value="1"/>
</dbReference>
<proteinExistence type="predicted"/>
<evidence type="ECO:0000256" key="1">
    <source>
        <dbReference type="PROSITE-ProRule" id="PRU00267"/>
    </source>
</evidence>
<feature type="region of interest" description="Disordered" evidence="2">
    <location>
        <begin position="149"/>
        <end position="175"/>
    </location>
</feature>
<dbReference type="PROSITE" id="PS50118">
    <property type="entry name" value="HMG_BOX_2"/>
    <property type="match status" value="1"/>
</dbReference>
<gene>
    <name evidence="4" type="ORF">Hamer_G000420</name>
</gene>
<dbReference type="EMBL" id="JAHLQT010002534">
    <property type="protein sequence ID" value="KAG7177171.1"/>
    <property type="molecule type" value="Genomic_DNA"/>
</dbReference>
<reference evidence="4" key="1">
    <citation type="journal article" date="2021" name="Sci. Adv.">
        <title>The American lobster genome reveals insights on longevity, neural, and immune adaptations.</title>
        <authorList>
            <person name="Polinski J.M."/>
            <person name="Zimin A.V."/>
            <person name="Clark K.F."/>
            <person name="Kohn A.B."/>
            <person name="Sadowski N."/>
            <person name="Timp W."/>
            <person name="Ptitsyn A."/>
            <person name="Khanna P."/>
            <person name="Romanova D.Y."/>
            <person name="Williams P."/>
            <person name="Greenwood S.J."/>
            <person name="Moroz L.L."/>
            <person name="Walt D.R."/>
            <person name="Bodnar A.G."/>
        </authorList>
    </citation>
    <scope>NUCLEOTIDE SEQUENCE</scope>
    <source>
        <strain evidence="4">GMGI-L3</strain>
    </source>
</reference>
<dbReference type="InterPro" id="IPR036910">
    <property type="entry name" value="HMG_box_dom_sf"/>
</dbReference>
<evidence type="ECO:0000313" key="5">
    <source>
        <dbReference type="Proteomes" id="UP000747542"/>
    </source>
</evidence>
<evidence type="ECO:0000313" key="4">
    <source>
        <dbReference type="EMBL" id="KAG7177171.1"/>
    </source>
</evidence>
<dbReference type="AlphaFoldDB" id="A0A8J5NAS7"/>
<dbReference type="PROSITE" id="PS51257">
    <property type="entry name" value="PROKAR_LIPOPROTEIN"/>
    <property type="match status" value="1"/>
</dbReference>
<feature type="domain" description="HMG box" evidence="3">
    <location>
        <begin position="46"/>
        <end position="124"/>
    </location>
</feature>
<evidence type="ECO:0000259" key="3">
    <source>
        <dbReference type="PROSITE" id="PS50118"/>
    </source>
</evidence>
<feature type="compositionally biased region" description="Low complexity" evidence="2">
    <location>
        <begin position="161"/>
        <end position="171"/>
    </location>
</feature>
<dbReference type="GO" id="GO:0005634">
    <property type="term" value="C:nucleus"/>
    <property type="evidence" value="ECO:0007669"/>
    <property type="project" value="UniProtKB-UniRule"/>
</dbReference>
<keyword evidence="1" id="KW-0539">Nucleus</keyword>
<keyword evidence="1" id="KW-0238">DNA-binding</keyword>
<evidence type="ECO:0000256" key="2">
    <source>
        <dbReference type="SAM" id="MobiDB-lite"/>
    </source>
</evidence>
<organism evidence="4 5">
    <name type="scientific">Homarus americanus</name>
    <name type="common">American lobster</name>
    <dbReference type="NCBI Taxonomy" id="6706"/>
    <lineage>
        <taxon>Eukaryota</taxon>
        <taxon>Metazoa</taxon>
        <taxon>Ecdysozoa</taxon>
        <taxon>Arthropoda</taxon>
        <taxon>Crustacea</taxon>
        <taxon>Multicrustacea</taxon>
        <taxon>Malacostraca</taxon>
        <taxon>Eumalacostraca</taxon>
        <taxon>Eucarida</taxon>
        <taxon>Decapoda</taxon>
        <taxon>Pleocyemata</taxon>
        <taxon>Astacidea</taxon>
        <taxon>Nephropoidea</taxon>
        <taxon>Nephropidae</taxon>
        <taxon>Homarus</taxon>
    </lineage>
</organism>